<evidence type="ECO:0000313" key="2">
    <source>
        <dbReference type="Proteomes" id="UP000265520"/>
    </source>
</evidence>
<name>A0A392VGX3_9FABA</name>
<evidence type="ECO:0000313" key="1">
    <source>
        <dbReference type="EMBL" id="MCI86085.1"/>
    </source>
</evidence>
<reference evidence="1 2" key="1">
    <citation type="journal article" date="2018" name="Front. Plant Sci.">
        <title>Red Clover (Trifolium pratense) and Zigzag Clover (T. medium) - A Picture of Genomic Similarities and Differences.</title>
        <authorList>
            <person name="Dluhosova J."/>
            <person name="Istvanek J."/>
            <person name="Nedelnik J."/>
            <person name="Repkova J."/>
        </authorList>
    </citation>
    <scope>NUCLEOTIDE SEQUENCE [LARGE SCALE GENOMIC DNA]</scope>
    <source>
        <strain evidence="2">cv. 10/8</strain>
        <tissue evidence="1">Leaf</tissue>
    </source>
</reference>
<sequence length="23" mass="2465">MRLSGYDAGVCTSKWQPIGKIPG</sequence>
<dbReference type="AlphaFoldDB" id="A0A392VGX3"/>
<keyword evidence="2" id="KW-1185">Reference proteome</keyword>
<dbReference type="EMBL" id="LXQA011131584">
    <property type="protein sequence ID" value="MCI86085.1"/>
    <property type="molecule type" value="Genomic_DNA"/>
</dbReference>
<protein>
    <submittedName>
        <fullName evidence="1">Uncharacterized protein</fullName>
    </submittedName>
</protein>
<comment type="caution">
    <text evidence="1">The sequence shown here is derived from an EMBL/GenBank/DDBJ whole genome shotgun (WGS) entry which is preliminary data.</text>
</comment>
<organism evidence="1 2">
    <name type="scientific">Trifolium medium</name>
    <dbReference type="NCBI Taxonomy" id="97028"/>
    <lineage>
        <taxon>Eukaryota</taxon>
        <taxon>Viridiplantae</taxon>
        <taxon>Streptophyta</taxon>
        <taxon>Embryophyta</taxon>
        <taxon>Tracheophyta</taxon>
        <taxon>Spermatophyta</taxon>
        <taxon>Magnoliopsida</taxon>
        <taxon>eudicotyledons</taxon>
        <taxon>Gunneridae</taxon>
        <taxon>Pentapetalae</taxon>
        <taxon>rosids</taxon>
        <taxon>fabids</taxon>
        <taxon>Fabales</taxon>
        <taxon>Fabaceae</taxon>
        <taxon>Papilionoideae</taxon>
        <taxon>50 kb inversion clade</taxon>
        <taxon>NPAAA clade</taxon>
        <taxon>Hologalegina</taxon>
        <taxon>IRL clade</taxon>
        <taxon>Trifolieae</taxon>
        <taxon>Trifolium</taxon>
    </lineage>
</organism>
<accession>A0A392VGX3</accession>
<feature type="non-terminal residue" evidence="1">
    <location>
        <position position="23"/>
    </location>
</feature>
<proteinExistence type="predicted"/>
<dbReference type="Proteomes" id="UP000265520">
    <property type="component" value="Unassembled WGS sequence"/>
</dbReference>